<dbReference type="EMBL" id="CAJVPW010044135">
    <property type="protein sequence ID" value="CAG8753439.1"/>
    <property type="molecule type" value="Genomic_DNA"/>
</dbReference>
<sequence length="57" mass="6674">MSKPNKRKKVTLTIELKKEICLKKKKQSIPTPTNKDLAYEYSVDESTIHDILKQKDK</sequence>
<accession>A0ACA9QNN9</accession>
<feature type="non-terminal residue" evidence="1">
    <location>
        <position position="57"/>
    </location>
</feature>
<keyword evidence="2" id="KW-1185">Reference proteome</keyword>
<proteinExistence type="predicted"/>
<evidence type="ECO:0000313" key="2">
    <source>
        <dbReference type="Proteomes" id="UP000789366"/>
    </source>
</evidence>
<dbReference type="Proteomes" id="UP000789366">
    <property type="component" value="Unassembled WGS sequence"/>
</dbReference>
<protein>
    <submittedName>
        <fullName evidence="1">718_t:CDS:1</fullName>
    </submittedName>
</protein>
<comment type="caution">
    <text evidence="1">The sequence shown here is derived from an EMBL/GenBank/DDBJ whole genome shotgun (WGS) entry which is preliminary data.</text>
</comment>
<gene>
    <name evidence="1" type="ORF">SPELUC_LOCUS14641</name>
</gene>
<name>A0ACA9QNN9_9GLOM</name>
<evidence type="ECO:0000313" key="1">
    <source>
        <dbReference type="EMBL" id="CAG8753439.1"/>
    </source>
</evidence>
<organism evidence="1 2">
    <name type="scientific">Cetraspora pellucida</name>
    <dbReference type="NCBI Taxonomy" id="1433469"/>
    <lineage>
        <taxon>Eukaryota</taxon>
        <taxon>Fungi</taxon>
        <taxon>Fungi incertae sedis</taxon>
        <taxon>Mucoromycota</taxon>
        <taxon>Glomeromycotina</taxon>
        <taxon>Glomeromycetes</taxon>
        <taxon>Diversisporales</taxon>
        <taxon>Gigasporaceae</taxon>
        <taxon>Cetraspora</taxon>
    </lineage>
</organism>
<reference evidence="1" key="1">
    <citation type="submission" date="2021-06" db="EMBL/GenBank/DDBJ databases">
        <authorList>
            <person name="Kallberg Y."/>
            <person name="Tangrot J."/>
            <person name="Rosling A."/>
        </authorList>
    </citation>
    <scope>NUCLEOTIDE SEQUENCE</scope>
    <source>
        <strain evidence="1">28 12/20/2015</strain>
    </source>
</reference>